<dbReference type="GO" id="GO:0006308">
    <property type="term" value="P:DNA catabolic process"/>
    <property type="evidence" value="ECO:0007669"/>
    <property type="project" value="UniProtKB-UniRule"/>
</dbReference>
<keyword evidence="5" id="KW-1185">Reference proteome</keyword>
<dbReference type="InterPro" id="IPR027421">
    <property type="entry name" value="DNA_pol_lamdba_lyase_dom_sf"/>
</dbReference>
<keyword evidence="2 4" id="KW-0255">Endonuclease</keyword>
<dbReference type="Gene3D" id="3.40.50.10130">
    <property type="match status" value="1"/>
</dbReference>
<comment type="cofactor">
    <cofactor evidence="2">
        <name>Mg(2+)</name>
        <dbReference type="ChEBI" id="CHEBI:18420"/>
    </cofactor>
</comment>
<dbReference type="GO" id="GO:0005634">
    <property type="term" value="C:nucleus"/>
    <property type="evidence" value="ECO:0007669"/>
    <property type="project" value="UniProtKB-SubCell"/>
</dbReference>
<proteinExistence type="inferred from homology"/>
<feature type="domain" description="ERCC4" evidence="3">
    <location>
        <begin position="255"/>
        <end position="346"/>
    </location>
</feature>
<dbReference type="SMART" id="SM00891">
    <property type="entry name" value="ERCC4"/>
    <property type="match status" value="1"/>
</dbReference>
<comment type="subcellular location">
    <subcellularLocation>
        <location evidence="2">Nucleus</location>
    </subcellularLocation>
</comment>
<comment type="caution">
    <text evidence="4">The sequence shown here is derived from an EMBL/GenBank/DDBJ whole genome shotgun (WGS) entry which is preliminary data.</text>
</comment>
<dbReference type="EMBL" id="SBJO01000461">
    <property type="protein sequence ID" value="KAF9760984.1"/>
    <property type="molecule type" value="Genomic_DNA"/>
</dbReference>
<dbReference type="SUPFAM" id="SSF47802">
    <property type="entry name" value="DNA polymerase beta, N-terminal domain-like"/>
    <property type="match status" value="1"/>
</dbReference>
<keyword evidence="2" id="KW-0539">Nucleus</keyword>
<keyword evidence="2" id="KW-0540">Nuclease</keyword>
<dbReference type="Proteomes" id="UP000740883">
    <property type="component" value="Unassembled WGS sequence"/>
</dbReference>
<keyword evidence="2" id="KW-0233">DNA recombination</keyword>
<protein>
    <recommendedName>
        <fullName evidence="2">Crossover junction endonuclease MUS81</fullName>
        <ecNumber evidence="2">3.1.22.-</ecNumber>
    </recommendedName>
</protein>
<keyword evidence="1 2" id="KW-0378">Hydrolase</keyword>
<evidence type="ECO:0000256" key="2">
    <source>
        <dbReference type="RuleBase" id="RU369042"/>
    </source>
</evidence>
<dbReference type="InterPro" id="IPR011335">
    <property type="entry name" value="Restrct_endonuc-II-like"/>
</dbReference>
<dbReference type="PANTHER" id="PTHR13451">
    <property type="entry name" value="CLASS II CROSSOVER JUNCTION ENDONUCLEASE MUS81"/>
    <property type="match status" value="1"/>
</dbReference>
<sequence length="490" mass="57509">MNLREIILLKVKDLQKIAIKNNMKTKFIYKKVLENLEHDSTPIMTLNQIKNIPNVGPKTYNILVDYINKELEEKIINQEDLEKFSLVLKKDVFERIKQKINTPIKRKQVEDNPHSPVFEKQKCEESEDSEIEILFQADNLLFSRSLSSSEEIKTNKKQYIPGFRTGAYAIMRALWEEDGISKHKIAHIGKNFTDCEFDFTEKASAWSSIKTLITKELVYKESGSKAYFLTDNGKNLAQILFKDHVISKEKDKTITLLIDSREIKNRTCRSFFQSYFDTKNLNYETRNLSVGDFVWIQNENVCNFVVERKCGPDLISSIIDGRFKEQKKRLLETGFKRVFYIIEGLKSQHMKKINEEFVRYCIVNSKIEGFTVIETKDINETAEVIRLLDRYVRFIEDTEDFQLMSYGTFIDKGSKNRALSINCILFYMFLSINGLSQVKARMLSDHFKTPKNVLETIKSKEFESILKKHFLENEKISKRNYNDIINMFCK</sequence>
<dbReference type="SUPFAM" id="SSF46785">
    <property type="entry name" value="Winged helix' DNA-binding domain"/>
    <property type="match status" value="1"/>
</dbReference>
<name>A0A9P6KY60_9MICR</name>
<dbReference type="GO" id="GO:0008821">
    <property type="term" value="F:crossover junction DNA endonuclease activity"/>
    <property type="evidence" value="ECO:0007669"/>
    <property type="project" value="UniProtKB-UniRule"/>
</dbReference>
<dbReference type="OrthoDB" id="5963188at2759"/>
<dbReference type="InterPro" id="IPR036388">
    <property type="entry name" value="WH-like_DNA-bd_sf"/>
</dbReference>
<dbReference type="InterPro" id="IPR036390">
    <property type="entry name" value="WH_DNA-bd_sf"/>
</dbReference>
<dbReference type="GO" id="GO:0031573">
    <property type="term" value="P:mitotic intra-S DNA damage checkpoint signaling"/>
    <property type="evidence" value="ECO:0007669"/>
    <property type="project" value="TreeGrafter"/>
</dbReference>
<dbReference type="InterPro" id="IPR047416">
    <property type="entry name" value="XPF_nuclease_Mus81"/>
</dbReference>
<dbReference type="CDD" id="cd20074">
    <property type="entry name" value="XPF_nuclease_Mus81"/>
    <property type="match status" value="1"/>
</dbReference>
<evidence type="ECO:0000313" key="4">
    <source>
        <dbReference type="EMBL" id="KAF9760984.1"/>
    </source>
</evidence>
<dbReference type="InterPro" id="IPR006166">
    <property type="entry name" value="ERCC4_domain"/>
</dbReference>
<dbReference type="GO" id="GO:0048476">
    <property type="term" value="C:Holliday junction resolvase complex"/>
    <property type="evidence" value="ECO:0007669"/>
    <property type="project" value="UniProtKB-UniRule"/>
</dbReference>
<keyword evidence="2" id="KW-0227">DNA damage</keyword>
<dbReference type="Gene3D" id="1.10.10.10">
    <property type="entry name" value="Winged helix-like DNA-binding domain superfamily/Winged helix DNA-binding domain"/>
    <property type="match status" value="1"/>
</dbReference>
<evidence type="ECO:0000256" key="1">
    <source>
        <dbReference type="ARBA" id="ARBA00022801"/>
    </source>
</evidence>
<dbReference type="AlphaFoldDB" id="A0A9P6KY60"/>
<dbReference type="Pfam" id="PF02732">
    <property type="entry name" value="ERCC4"/>
    <property type="match status" value="1"/>
</dbReference>
<reference evidence="4 5" key="1">
    <citation type="journal article" date="2020" name="Genome Biol. Evol.">
        <title>Comparative genomics of strictly vertically transmitted, feminizing microsporidia endosymbionts of amphipod crustaceans.</title>
        <authorList>
            <person name="Cormier A."/>
            <person name="Chebbi M.A."/>
            <person name="Giraud I."/>
            <person name="Wattier R."/>
            <person name="Teixeira M."/>
            <person name="Gilbert C."/>
            <person name="Rigaud T."/>
            <person name="Cordaux R."/>
        </authorList>
    </citation>
    <scope>NUCLEOTIDE SEQUENCE [LARGE SCALE GENOMIC DNA]</scope>
    <source>
        <strain evidence="4 5">Ou3-Ou53</strain>
    </source>
</reference>
<dbReference type="Pfam" id="PF21136">
    <property type="entry name" value="WHD_MUS81"/>
    <property type="match status" value="1"/>
</dbReference>
<gene>
    <name evidence="4" type="primary">MUS81</name>
    <name evidence="4" type="ORF">NGRA_2924</name>
</gene>
<comment type="subunit">
    <text evidence="2">Interacts with EME1.</text>
</comment>
<keyword evidence="2" id="KW-0460">Magnesium</keyword>
<comment type="function">
    <text evidence="2">Interacts with EME1 to form a DNA structure-specific endonuclease with substrate preference for branched DNA structures with a 5'-end at the branch nick. Typical substrates include 3'-flap structures, D-loops, replication forks and nicked Holliday junctions. May be required in mitosis for the processing of stalled or collapsed replication fork intermediates. May be required in meiosis for the repair of meiosis-specific double strand breaks subsequent to single-end invasion (SEI).</text>
</comment>
<dbReference type="GO" id="GO:0046872">
    <property type="term" value="F:metal ion binding"/>
    <property type="evidence" value="ECO:0007669"/>
    <property type="project" value="UniProtKB-UniRule"/>
</dbReference>
<dbReference type="InterPro" id="IPR047417">
    <property type="entry name" value="WHD_MUS81"/>
</dbReference>
<organism evidence="4 5">
    <name type="scientific">Nosema granulosis</name>
    <dbReference type="NCBI Taxonomy" id="83296"/>
    <lineage>
        <taxon>Eukaryota</taxon>
        <taxon>Fungi</taxon>
        <taxon>Fungi incertae sedis</taxon>
        <taxon>Microsporidia</taxon>
        <taxon>Nosematidae</taxon>
        <taxon>Nosema</taxon>
    </lineage>
</organism>
<evidence type="ECO:0000313" key="5">
    <source>
        <dbReference type="Proteomes" id="UP000740883"/>
    </source>
</evidence>
<dbReference type="GO" id="GO:0000712">
    <property type="term" value="P:resolution of meiotic recombination intermediates"/>
    <property type="evidence" value="ECO:0007669"/>
    <property type="project" value="TreeGrafter"/>
</dbReference>
<keyword evidence="2" id="KW-0234">DNA repair</keyword>
<accession>A0A9P6KY60</accession>
<dbReference type="GO" id="GO:0003677">
    <property type="term" value="F:DNA binding"/>
    <property type="evidence" value="ECO:0007669"/>
    <property type="project" value="UniProtKB-UniRule"/>
</dbReference>
<dbReference type="CDD" id="cd21036">
    <property type="entry name" value="WH_MUS81"/>
    <property type="match status" value="1"/>
</dbReference>
<dbReference type="PANTHER" id="PTHR13451:SF0">
    <property type="entry name" value="CROSSOVER JUNCTION ENDONUCLEASE MUS81"/>
    <property type="match status" value="1"/>
</dbReference>
<dbReference type="GO" id="GO:0000727">
    <property type="term" value="P:double-strand break repair via break-induced replication"/>
    <property type="evidence" value="ECO:0007669"/>
    <property type="project" value="UniProtKB-UniRule"/>
</dbReference>
<dbReference type="InterPro" id="IPR033309">
    <property type="entry name" value="Mus81"/>
</dbReference>
<comment type="similarity">
    <text evidence="2">Belongs to the XPF family.</text>
</comment>
<keyword evidence="2" id="KW-0479">Metal-binding</keyword>
<dbReference type="SUPFAM" id="SSF52980">
    <property type="entry name" value="Restriction endonuclease-like"/>
    <property type="match status" value="1"/>
</dbReference>
<evidence type="ECO:0000259" key="3">
    <source>
        <dbReference type="SMART" id="SM00891"/>
    </source>
</evidence>
<dbReference type="GO" id="GO:0048257">
    <property type="term" value="F:3'-flap endonuclease activity"/>
    <property type="evidence" value="ECO:0007669"/>
    <property type="project" value="TreeGrafter"/>
</dbReference>
<dbReference type="EC" id="3.1.22.-" evidence="2"/>